<reference evidence="4 5" key="1">
    <citation type="journal article" date="2015" name="Microbiome">
        <title>Genomic resolution of linkages in carbon, nitrogen, and sulfur cycling among widespread estuary sediment bacteria.</title>
        <authorList>
            <person name="Baker B.J."/>
            <person name="Lazar C.S."/>
            <person name="Teske A.P."/>
            <person name="Dick G.J."/>
        </authorList>
    </citation>
    <scope>NUCLEOTIDE SEQUENCE [LARGE SCALE GENOMIC DNA]</scope>
    <source>
        <strain evidence="4">SM23_60</strain>
    </source>
</reference>
<organism evidence="4 5">
    <name type="scientific">candidate division WOR_3 bacterium SM23_60</name>
    <dbReference type="NCBI Taxonomy" id="1703780"/>
    <lineage>
        <taxon>Bacteria</taxon>
        <taxon>Bacteria division WOR-3</taxon>
    </lineage>
</organism>
<comment type="caution">
    <text evidence="4">The sequence shown here is derived from an EMBL/GenBank/DDBJ whole genome shotgun (WGS) entry which is preliminary data.</text>
</comment>
<feature type="chain" id="PRO_5006646675" description="Gingipain domain-containing protein" evidence="2">
    <location>
        <begin position="18"/>
        <end position="75"/>
    </location>
</feature>
<evidence type="ECO:0000259" key="3">
    <source>
        <dbReference type="Pfam" id="PF01364"/>
    </source>
</evidence>
<dbReference type="SUPFAM" id="SSF52129">
    <property type="entry name" value="Caspase-like"/>
    <property type="match status" value="1"/>
</dbReference>
<feature type="signal peptide" evidence="2">
    <location>
        <begin position="1"/>
        <end position="17"/>
    </location>
</feature>
<dbReference type="Pfam" id="PF01364">
    <property type="entry name" value="Peptidase_C25"/>
    <property type="match status" value="1"/>
</dbReference>
<dbReference type="InterPro" id="IPR029030">
    <property type="entry name" value="Caspase-like_dom_sf"/>
</dbReference>
<evidence type="ECO:0000313" key="5">
    <source>
        <dbReference type="Proteomes" id="UP000051096"/>
    </source>
</evidence>
<proteinExistence type="predicted"/>
<dbReference type="InterPro" id="IPR001769">
    <property type="entry name" value="Gingipain"/>
</dbReference>
<accession>A0A0S8G4S9</accession>
<evidence type="ECO:0000256" key="2">
    <source>
        <dbReference type="SAM" id="SignalP"/>
    </source>
</evidence>
<sequence>MKALSALLLFFCVTSFAQEIGARYLVITHDNFYNAVMPLAEWKHKKGLPTKVVKLSQIGSSASQIRTYIQTAYNT</sequence>
<dbReference type="GO" id="GO:0008234">
    <property type="term" value="F:cysteine-type peptidase activity"/>
    <property type="evidence" value="ECO:0007669"/>
    <property type="project" value="InterPro"/>
</dbReference>
<dbReference type="Gene3D" id="3.40.50.10390">
    <property type="entry name" value="Gingipain r, domain 1"/>
    <property type="match status" value="1"/>
</dbReference>
<dbReference type="InterPro" id="IPR029031">
    <property type="entry name" value="Gingipain_N_sf"/>
</dbReference>
<dbReference type="Proteomes" id="UP000051096">
    <property type="component" value="Unassembled WGS sequence"/>
</dbReference>
<evidence type="ECO:0000256" key="1">
    <source>
        <dbReference type="ARBA" id="ARBA00022729"/>
    </source>
</evidence>
<feature type="domain" description="Gingipain" evidence="3">
    <location>
        <begin position="24"/>
        <end position="75"/>
    </location>
</feature>
<keyword evidence="1 2" id="KW-0732">Signal</keyword>
<evidence type="ECO:0000313" key="4">
    <source>
        <dbReference type="EMBL" id="KPK67992.1"/>
    </source>
</evidence>
<feature type="non-terminal residue" evidence="4">
    <location>
        <position position="75"/>
    </location>
</feature>
<dbReference type="GO" id="GO:0006508">
    <property type="term" value="P:proteolysis"/>
    <property type="evidence" value="ECO:0007669"/>
    <property type="project" value="InterPro"/>
</dbReference>
<name>A0A0S8G4S9_UNCW3</name>
<dbReference type="EMBL" id="LJUO01000190">
    <property type="protein sequence ID" value="KPK67992.1"/>
    <property type="molecule type" value="Genomic_DNA"/>
</dbReference>
<protein>
    <recommendedName>
        <fullName evidence="3">Gingipain domain-containing protein</fullName>
    </recommendedName>
</protein>
<dbReference type="AlphaFoldDB" id="A0A0S8G4S9"/>
<gene>
    <name evidence="4" type="ORF">AMJ87_12550</name>
</gene>